<dbReference type="OrthoDB" id="1916993at2759"/>
<dbReference type="Proteomes" id="UP000886520">
    <property type="component" value="Chromosome 21"/>
</dbReference>
<feature type="non-terminal residue" evidence="3">
    <location>
        <position position="1"/>
    </location>
</feature>
<evidence type="ECO:0000259" key="2">
    <source>
        <dbReference type="PROSITE" id="PS51465"/>
    </source>
</evidence>
<feature type="transmembrane region" description="Helical" evidence="1">
    <location>
        <begin position="42"/>
        <end position="67"/>
    </location>
</feature>
<keyword evidence="4" id="KW-1185">Reference proteome</keyword>
<gene>
    <name evidence="3" type="ORF">GOP47_0022221</name>
</gene>
<dbReference type="AlphaFoldDB" id="A0A9D4UAL8"/>
<accession>A0A9D4UAL8</accession>
<dbReference type="PROSITE" id="PS51465">
    <property type="entry name" value="KAZAL_2"/>
    <property type="match status" value="1"/>
</dbReference>
<dbReference type="InterPro" id="IPR002350">
    <property type="entry name" value="Kazal_dom"/>
</dbReference>
<dbReference type="Gene3D" id="3.30.60.30">
    <property type="match status" value="1"/>
</dbReference>
<name>A0A9D4UAL8_ADICA</name>
<evidence type="ECO:0000313" key="4">
    <source>
        <dbReference type="Proteomes" id="UP000886520"/>
    </source>
</evidence>
<feature type="transmembrane region" description="Helical" evidence="1">
    <location>
        <begin position="12"/>
        <end position="30"/>
    </location>
</feature>
<evidence type="ECO:0000313" key="3">
    <source>
        <dbReference type="EMBL" id="KAI5063674.1"/>
    </source>
</evidence>
<keyword evidence="1" id="KW-1133">Transmembrane helix</keyword>
<evidence type="ECO:0000256" key="1">
    <source>
        <dbReference type="SAM" id="Phobius"/>
    </source>
</evidence>
<organism evidence="3 4">
    <name type="scientific">Adiantum capillus-veneris</name>
    <name type="common">Maidenhair fern</name>
    <dbReference type="NCBI Taxonomy" id="13818"/>
    <lineage>
        <taxon>Eukaryota</taxon>
        <taxon>Viridiplantae</taxon>
        <taxon>Streptophyta</taxon>
        <taxon>Embryophyta</taxon>
        <taxon>Tracheophyta</taxon>
        <taxon>Polypodiopsida</taxon>
        <taxon>Polypodiidae</taxon>
        <taxon>Polypodiales</taxon>
        <taxon>Pteridineae</taxon>
        <taxon>Pteridaceae</taxon>
        <taxon>Vittarioideae</taxon>
        <taxon>Adiantum</taxon>
    </lineage>
</organism>
<reference evidence="3" key="1">
    <citation type="submission" date="2021-01" db="EMBL/GenBank/DDBJ databases">
        <title>Adiantum capillus-veneris genome.</title>
        <authorList>
            <person name="Fang Y."/>
            <person name="Liao Q."/>
        </authorList>
    </citation>
    <scope>NUCLEOTIDE SEQUENCE</scope>
    <source>
        <strain evidence="3">H3</strain>
        <tissue evidence="3">Leaf</tissue>
    </source>
</reference>
<feature type="domain" description="Kazal-like" evidence="2">
    <location>
        <begin position="115"/>
        <end position="173"/>
    </location>
</feature>
<comment type="caution">
    <text evidence="3">The sequence shown here is derived from an EMBL/GenBank/DDBJ whole genome shotgun (WGS) entry which is preliminary data.</text>
</comment>
<keyword evidence="1" id="KW-0472">Membrane</keyword>
<sequence>PAVSSFSSHKVVIPSVYVGLSPNTTLLVFYQQRTLSLIAGKGNACMAISSGLCIAIVLLSLVCLPLIESAQYFHGGNREAGDIERRADDVPQESNRASLLRQTIDREDEKAGDEHGTKLVCKDDDDKGLQELCPVACFRPDPVCGEDGVTYWCGCRDARCAGIAVSHVGFCKIHSSAPAEKGSQALLLVHALWLALLGFSCLFGLL</sequence>
<proteinExistence type="predicted"/>
<keyword evidence="1" id="KW-0812">Transmembrane</keyword>
<protein>
    <recommendedName>
        <fullName evidence="2">Kazal-like domain-containing protein</fullName>
    </recommendedName>
</protein>
<feature type="transmembrane region" description="Helical" evidence="1">
    <location>
        <begin position="185"/>
        <end position="205"/>
    </location>
</feature>
<dbReference type="EMBL" id="JABFUD020000021">
    <property type="protein sequence ID" value="KAI5063674.1"/>
    <property type="molecule type" value="Genomic_DNA"/>
</dbReference>
<dbReference type="PANTHER" id="PTHR34376">
    <property type="entry name" value="SERINE PROTEASE INHIBITOR, KAZAL-TYPE FAMILY PROTEIN"/>
    <property type="match status" value="1"/>
</dbReference>
<dbReference type="PANTHER" id="PTHR34376:SF2">
    <property type="entry name" value="SERINE PROTEASE INHIBITOR, KAZAL-TYPE FAMILY PROTEIN"/>
    <property type="match status" value="1"/>
</dbReference>